<evidence type="ECO:0000256" key="4">
    <source>
        <dbReference type="ARBA" id="ARBA00022707"/>
    </source>
</evidence>
<dbReference type="PROSITE" id="PS51865">
    <property type="entry name" value="PDZ_GRASP"/>
    <property type="match status" value="2"/>
</dbReference>
<evidence type="ECO:0000256" key="7">
    <source>
        <dbReference type="ARBA" id="ARBA00023136"/>
    </source>
</evidence>
<dbReference type="AlphaFoldDB" id="A0A8D3APF1"/>
<dbReference type="Gene3D" id="2.30.42.10">
    <property type="match status" value="2"/>
</dbReference>
<feature type="domain" description="PDZ GRASP-type" evidence="11">
    <location>
        <begin position="16"/>
        <end position="106"/>
    </location>
</feature>
<dbReference type="GO" id="GO:0000139">
    <property type="term" value="C:Golgi membrane"/>
    <property type="evidence" value="ECO:0007669"/>
    <property type="project" value="UniProtKB-SubCell"/>
</dbReference>
<sequence length="401" mass="43053">MGLPQSTFLSDGGTNSGYHVHGIQKDSPALRAGLEPFFDFILSIGNTRLSKESDLLKDLLKANVEKEVKLEVYNSKTQRVRELEVTPSNMWGGQGLLGASVRYCSFEGANENVWHVLDIEANSPAALAGLIAHDDFIVGADQVLQDSENFFSLIEVNEGKPLKLLVYNMQTDQCREVVVTPNGAWGGEGSLGCGIGYGYLHRIPTRPVQPNNQSKSALQSAVAGRSEELVASDHAEVQEPPVGECSPPSVGESGLNQIEGAAQEMFESSFTQPAVDLDISNLPEAMTQDLSYMVPTNDMGQSSVLASYGDDSGDRSSLDASSVFQRPLSPEESEYSDFQKTELEPAVDPIGEDAGDLVGPEVATENLCDAKFPEMHDSGCEPSLSASVTEEETPEPDATDS</sequence>
<reference evidence="12" key="1">
    <citation type="submission" date="2023-05" db="EMBL/GenBank/DDBJ databases">
        <title>High-quality long-read genome of Scophthalmus maximus.</title>
        <authorList>
            <person name="Lien S."/>
            <person name="Martinez P."/>
        </authorList>
    </citation>
    <scope>NUCLEOTIDE SEQUENCE [LARGE SCALE GENOMIC DNA]</scope>
</reference>
<dbReference type="FunFam" id="2.30.42.10:FF:000056">
    <property type="entry name" value="Golgi reassembly-stacking protein 2 isoform 1"/>
    <property type="match status" value="1"/>
</dbReference>
<keyword evidence="7" id="KW-0472">Membrane</keyword>
<protein>
    <recommendedName>
        <fullName evidence="11">PDZ GRASP-type domain-containing protein</fullName>
    </recommendedName>
</protein>
<evidence type="ECO:0000256" key="1">
    <source>
        <dbReference type="ARBA" id="ARBA00004394"/>
    </source>
</evidence>
<comment type="similarity">
    <text evidence="2">Belongs to the GORASP family.</text>
</comment>
<dbReference type="InterPro" id="IPR007583">
    <property type="entry name" value="GRASP55_65"/>
</dbReference>
<feature type="region of interest" description="Disordered" evidence="10">
    <location>
        <begin position="303"/>
        <end position="339"/>
    </location>
</feature>
<feature type="binding site" evidence="9">
    <location>
        <position position="21"/>
    </location>
    <ligand>
        <name>Zn(2+)</name>
        <dbReference type="ChEBI" id="CHEBI:29105"/>
    </ligand>
</feature>
<dbReference type="GeneTree" id="ENSGT00390000008686"/>
<proteinExistence type="inferred from homology"/>
<accession>A0A8D3APF1</accession>
<keyword evidence="4" id="KW-0519">Myristate</keyword>
<dbReference type="Ensembl" id="ENSSMAT00000021643.2">
    <property type="protein sequence ID" value="ENSSMAP00000021389.2"/>
    <property type="gene ID" value="ENSSMAG00000013117.2"/>
</dbReference>
<evidence type="ECO:0000313" key="13">
    <source>
        <dbReference type="Proteomes" id="UP000694558"/>
    </source>
</evidence>
<evidence type="ECO:0000256" key="8">
    <source>
        <dbReference type="ARBA" id="ARBA00023288"/>
    </source>
</evidence>
<dbReference type="InterPro" id="IPR024958">
    <property type="entry name" value="GRASP_PDZ"/>
</dbReference>
<feature type="binding site" evidence="9">
    <location>
        <position position="19"/>
    </location>
    <ligand>
        <name>Zn(2+)</name>
        <dbReference type="ChEBI" id="CHEBI:29105"/>
    </ligand>
</feature>
<reference evidence="12" key="2">
    <citation type="submission" date="2025-08" db="UniProtKB">
        <authorList>
            <consortium name="Ensembl"/>
        </authorList>
    </citation>
    <scope>IDENTIFICATION</scope>
</reference>
<dbReference type="GO" id="GO:0046872">
    <property type="term" value="F:metal ion binding"/>
    <property type="evidence" value="ECO:0007669"/>
    <property type="project" value="UniProtKB-KW"/>
</dbReference>
<evidence type="ECO:0000256" key="6">
    <source>
        <dbReference type="ARBA" id="ARBA00023034"/>
    </source>
</evidence>
<evidence type="ECO:0000256" key="10">
    <source>
        <dbReference type="SAM" id="MobiDB-lite"/>
    </source>
</evidence>
<keyword evidence="6" id="KW-0333">Golgi apparatus</keyword>
<dbReference type="Proteomes" id="UP000694558">
    <property type="component" value="Chromosome 21"/>
</dbReference>
<feature type="binding site" evidence="9">
    <location>
        <position position="104"/>
    </location>
    <ligand>
        <name>Zn(2+)</name>
        <dbReference type="ChEBI" id="CHEBI:29105"/>
    </ligand>
</feature>
<dbReference type="InterPro" id="IPR036034">
    <property type="entry name" value="PDZ_sf"/>
</dbReference>
<evidence type="ECO:0000313" key="12">
    <source>
        <dbReference type="Ensembl" id="ENSSMAP00000021389.2"/>
    </source>
</evidence>
<dbReference type="GO" id="GO:0007030">
    <property type="term" value="P:Golgi organization"/>
    <property type="evidence" value="ECO:0007669"/>
    <property type="project" value="TreeGrafter"/>
</dbReference>
<evidence type="ECO:0000256" key="3">
    <source>
        <dbReference type="ARBA" id="ARBA00022553"/>
    </source>
</evidence>
<feature type="domain" description="PDZ GRASP-type" evidence="11">
    <location>
        <begin position="112"/>
        <end position="200"/>
    </location>
</feature>
<dbReference type="Pfam" id="PF04495">
    <property type="entry name" value="GRASP55_65"/>
    <property type="match status" value="1"/>
</dbReference>
<keyword evidence="9" id="KW-0862">Zinc</keyword>
<dbReference type="PANTHER" id="PTHR12893:SF1">
    <property type="entry name" value="GOLGI REASSEMBLY-STACKING PROTEIN 2"/>
    <property type="match status" value="1"/>
</dbReference>
<evidence type="ECO:0000256" key="5">
    <source>
        <dbReference type="ARBA" id="ARBA00022737"/>
    </source>
</evidence>
<name>A0A8D3APF1_SCOMX</name>
<evidence type="ECO:0000259" key="11">
    <source>
        <dbReference type="PROSITE" id="PS51865"/>
    </source>
</evidence>
<organism evidence="12 13">
    <name type="scientific">Scophthalmus maximus</name>
    <name type="common">Turbot</name>
    <name type="synonym">Psetta maxima</name>
    <dbReference type="NCBI Taxonomy" id="52904"/>
    <lineage>
        <taxon>Eukaryota</taxon>
        <taxon>Metazoa</taxon>
        <taxon>Chordata</taxon>
        <taxon>Craniata</taxon>
        <taxon>Vertebrata</taxon>
        <taxon>Euteleostomi</taxon>
        <taxon>Actinopterygii</taxon>
        <taxon>Neopterygii</taxon>
        <taxon>Teleostei</taxon>
        <taxon>Neoteleostei</taxon>
        <taxon>Acanthomorphata</taxon>
        <taxon>Carangaria</taxon>
        <taxon>Pleuronectiformes</taxon>
        <taxon>Pleuronectoidei</taxon>
        <taxon>Scophthalmidae</taxon>
        <taxon>Scophthalmus</taxon>
    </lineage>
</organism>
<dbReference type="SUPFAM" id="SSF50156">
    <property type="entry name" value="PDZ domain-like"/>
    <property type="match status" value="2"/>
</dbReference>
<feature type="region of interest" description="Disordered" evidence="10">
    <location>
        <begin position="368"/>
        <end position="401"/>
    </location>
</feature>
<keyword evidence="3" id="KW-0597">Phosphoprotein</keyword>
<keyword evidence="8" id="KW-0449">Lipoprotein</keyword>
<evidence type="ECO:0000256" key="9">
    <source>
        <dbReference type="PIRSR" id="PIRSR607583-1"/>
    </source>
</evidence>
<dbReference type="FunFam" id="2.30.42.10:FF:000026">
    <property type="entry name" value="Golgi reassembly stacking protein 2"/>
    <property type="match status" value="1"/>
</dbReference>
<keyword evidence="5" id="KW-0677">Repeat</keyword>
<keyword evidence="9" id="KW-0479">Metal-binding</keyword>
<feature type="compositionally biased region" description="Acidic residues" evidence="10">
    <location>
        <begin position="389"/>
        <end position="401"/>
    </location>
</feature>
<dbReference type="PANTHER" id="PTHR12893">
    <property type="entry name" value="GOLGI REASSEMBLY STACKING PROTEIN GRASP"/>
    <property type="match status" value="1"/>
</dbReference>
<evidence type="ECO:0000256" key="2">
    <source>
        <dbReference type="ARBA" id="ARBA00007144"/>
    </source>
</evidence>
<gene>
    <name evidence="12" type="primary">LOC118291120</name>
</gene>
<comment type="subcellular location">
    <subcellularLocation>
        <location evidence="1">Golgi apparatus membrane</location>
    </subcellularLocation>
</comment>